<evidence type="ECO:0000256" key="2">
    <source>
        <dbReference type="SAM" id="Phobius"/>
    </source>
</evidence>
<feature type="region of interest" description="Disordered" evidence="1">
    <location>
        <begin position="1"/>
        <end position="38"/>
    </location>
</feature>
<evidence type="ECO:0000313" key="3">
    <source>
        <dbReference type="EMBL" id="MCI2242748.1"/>
    </source>
</evidence>
<evidence type="ECO:0000313" key="4">
    <source>
        <dbReference type="Proteomes" id="UP001430755"/>
    </source>
</evidence>
<dbReference type="RefSeq" id="WP_242166262.1">
    <property type="nucleotide sequence ID" value="NZ_JAJMLW010000004.1"/>
</dbReference>
<keyword evidence="2" id="KW-0472">Membrane</keyword>
<feature type="compositionally biased region" description="Basic and acidic residues" evidence="1">
    <location>
        <begin position="1"/>
        <end position="13"/>
    </location>
</feature>
<dbReference type="PROSITE" id="PS51318">
    <property type="entry name" value="TAT"/>
    <property type="match status" value="1"/>
</dbReference>
<accession>A0ABS9WIP5</accession>
<keyword evidence="4" id="KW-1185">Reference proteome</keyword>
<organism evidence="3 4">
    <name type="scientific">Adlercreutzia faecimuris</name>
    <dbReference type="NCBI Taxonomy" id="2897341"/>
    <lineage>
        <taxon>Bacteria</taxon>
        <taxon>Bacillati</taxon>
        <taxon>Actinomycetota</taxon>
        <taxon>Coriobacteriia</taxon>
        <taxon>Eggerthellales</taxon>
        <taxon>Eggerthellaceae</taxon>
        <taxon>Adlercreutzia</taxon>
    </lineage>
</organism>
<keyword evidence="2" id="KW-1133">Transmembrane helix</keyword>
<proteinExistence type="predicted"/>
<gene>
    <name evidence="3" type="ORF">LPT13_10360</name>
</gene>
<reference evidence="3" key="1">
    <citation type="submission" date="2021-11" db="EMBL/GenBank/DDBJ databases">
        <title>A Novel Adlercreutzia Species, isolated from a Allomyrina dichotoma larva feces.</title>
        <authorList>
            <person name="Suh M.K."/>
        </authorList>
    </citation>
    <scope>NUCLEOTIDE SEQUENCE</scope>
    <source>
        <strain evidence="3">JBNU-10</strain>
    </source>
</reference>
<keyword evidence="2" id="KW-0812">Transmembrane</keyword>
<comment type="caution">
    <text evidence="3">The sequence shown here is derived from an EMBL/GenBank/DDBJ whole genome shotgun (WGS) entry which is preliminary data.</text>
</comment>
<evidence type="ECO:0000256" key="1">
    <source>
        <dbReference type="SAM" id="MobiDB-lite"/>
    </source>
</evidence>
<dbReference type="Proteomes" id="UP001430755">
    <property type="component" value="Unassembled WGS sequence"/>
</dbReference>
<sequence length="71" mass="7303">MPHQPDNPKRDASRLMASMGEPAVGRREAPQPEDPGASRRRVVVGVALGAVVVAAVLALMLFLAPSAAAAC</sequence>
<dbReference type="InterPro" id="IPR006311">
    <property type="entry name" value="TAT_signal"/>
</dbReference>
<feature type="transmembrane region" description="Helical" evidence="2">
    <location>
        <begin position="42"/>
        <end position="64"/>
    </location>
</feature>
<protein>
    <submittedName>
        <fullName evidence="3">Uncharacterized protein</fullName>
    </submittedName>
</protein>
<name>A0ABS9WIP5_9ACTN</name>
<dbReference type="EMBL" id="JAJMLW010000004">
    <property type="protein sequence ID" value="MCI2242748.1"/>
    <property type="molecule type" value="Genomic_DNA"/>
</dbReference>